<accession>J9GBM4</accession>
<feature type="coiled-coil region" evidence="1">
    <location>
        <begin position="704"/>
        <end position="742"/>
    </location>
</feature>
<proteinExistence type="predicted"/>
<sequence>MKILAIRLKNLTSIEGTVEVDFTSEPLRSAGIFAISGPTGAGKSTLLDALCLALYDKAPRFASSVENISLADVGDNQINQADVRNLLRRGTSDGYSEVDFLGIDGHRYRSRWSVRRTRNKVSGSLQAQVMQVSDLDTAKEFQGTKRELLNQLTELVGLNYEQFTRTVLLAQNDFATFLKSKGAAKAELLEKLTGTAVYSRISQEIYSRSKTLQAEVDLIRGKMNAIELMSEEDFLVLQKEKEEWMRQREAGGRRLAVLNEQWQVVRSLQAQEELLVRKQQEEQQEKEQSVELAQLLARQEEDWTHFKQQCEDIQPDLQKARALDVQIQSRQADYGQAQLRWKEAAAQVAEQEKKLRAAYEASRTSYESLVRLLKWPAADEALSMEQVTDFLRWDEADLKDKEQANEVRRQQLEAFAYPSLVEEQGRCREEKKRLQTIAQLTKDEAATVAECQRLGKEVAACGQRLAEQRATLETVKRVYDNARMAVGKDVKALRSQLQEGEACPVCGSVQHPYASLHEGIDTLFRQLEQEFISANETYQQTNNQFITLQRDWVHHQQEEQRLRALLQALWVENVQQGGLSQPTSEAASEVGQPDSGLTEHIYCRMEVIDSRLQELSRLLQAYQRLYEDWQRADVAVKQQRMRCEQLRMYASRYQLEVQKLSAGEDQRVLLQQALSKEQTRFSEVDQALHALWKERGVLLRGKSVEDAERAMKRKEEELTAELERVRKAVEMLRQRQAGLQGEIKQIVSVVEELREKTRSISLPLLSSSSAEVLSDVVSLEEMPLDAVVKQLSAATAQQEADNRHSEQRLSAIEVQLLQQQKNKEMMIQVTRELEGKQRVAEQWAKLNKLLGSADGAKFKVIAQSYTLNHLLRHANRHLSYLTKRYKLQQVPGTLALQVIDCDMCDEVRTVYSLSGGESFLISLALALGLSSLSSNNLKVESLFIDEGFGSLDADSLRTAMEALEQLQMQGRKVGVISHVQEMSERISVQIQVHKKINGKSVLTVVG</sequence>
<keyword evidence="3" id="KW-0540">Nuclease</keyword>
<dbReference type="GO" id="GO:0006302">
    <property type="term" value="P:double-strand break repair"/>
    <property type="evidence" value="ECO:0007669"/>
    <property type="project" value="InterPro"/>
</dbReference>
<feature type="coiled-coil region" evidence="1">
    <location>
        <begin position="265"/>
        <end position="298"/>
    </location>
</feature>
<dbReference type="Pfam" id="PF13476">
    <property type="entry name" value="AAA_23"/>
    <property type="match status" value="1"/>
</dbReference>
<dbReference type="Pfam" id="PF13558">
    <property type="entry name" value="SbcC_Walker_B"/>
    <property type="match status" value="1"/>
</dbReference>
<evidence type="ECO:0000313" key="3">
    <source>
        <dbReference type="EMBL" id="EJX04717.1"/>
    </source>
</evidence>
<dbReference type="GO" id="GO:0016887">
    <property type="term" value="F:ATP hydrolysis activity"/>
    <property type="evidence" value="ECO:0007669"/>
    <property type="project" value="InterPro"/>
</dbReference>
<keyword evidence="3" id="KW-0378">Hydrolase</keyword>
<name>J9GBM4_9ZZZZ</name>
<dbReference type="GO" id="GO:0004527">
    <property type="term" value="F:exonuclease activity"/>
    <property type="evidence" value="ECO:0007669"/>
    <property type="project" value="UniProtKB-KW"/>
</dbReference>
<comment type="caution">
    <text evidence="3">The sequence shown here is derived from an EMBL/GenBank/DDBJ whole genome shotgun (WGS) entry which is preliminary data.</text>
</comment>
<gene>
    <name evidence="3" type="ORF">EVA_07176</name>
</gene>
<dbReference type="SUPFAM" id="SSF52540">
    <property type="entry name" value="P-loop containing nucleoside triphosphate hydrolases"/>
    <property type="match status" value="2"/>
</dbReference>
<evidence type="ECO:0000259" key="2">
    <source>
        <dbReference type="Pfam" id="PF13476"/>
    </source>
</evidence>
<protein>
    <submittedName>
        <fullName evidence="3">ATP-dependent exonuclease SbcC</fullName>
    </submittedName>
</protein>
<reference evidence="3" key="1">
    <citation type="journal article" date="2012" name="PLoS ONE">
        <title>Gene sets for utilization of primary and secondary nutrition supplies in the distal gut of endangered iberian lynx.</title>
        <authorList>
            <person name="Alcaide M."/>
            <person name="Messina E."/>
            <person name="Richter M."/>
            <person name="Bargiela R."/>
            <person name="Peplies J."/>
            <person name="Huws S.A."/>
            <person name="Newbold C.J."/>
            <person name="Golyshin P.N."/>
            <person name="Simon M.A."/>
            <person name="Lopez G."/>
            <person name="Yakimov M.M."/>
            <person name="Ferrer M."/>
        </authorList>
    </citation>
    <scope>NUCLEOTIDE SEQUENCE</scope>
</reference>
<dbReference type="AlphaFoldDB" id="J9GBM4"/>
<dbReference type="Gene3D" id="3.40.50.300">
    <property type="entry name" value="P-loop containing nucleotide triphosphate hydrolases"/>
    <property type="match status" value="2"/>
</dbReference>
<keyword evidence="3" id="KW-0269">Exonuclease</keyword>
<evidence type="ECO:0000256" key="1">
    <source>
        <dbReference type="SAM" id="Coils"/>
    </source>
</evidence>
<dbReference type="InterPro" id="IPR027417">
    <property type="entry name" value="P-loop_NTPase"/>
</dbReference>
<dbReference type="PANTHER" id="PTHR32114:SF2">
    <property type="entry name" value="ABC TRANSPORTER ABCH.3"/>
    <property type="match status" value="1"/>
</dbReference>
<dbReference type="PANTHER" id="PTHR32114">
    <property type="entry name" value="ABC TRANSPORTER ABCH.3"/>
    <property type="match status" value="1"/>
</dbReference>
<keyword evidence="1" id="KW-0175">Coiled coil</keyword>
<feature type="coiled-coil region" evidence="1">
    <location>
        <begin position="605"/>
        <end position="632"/>
    </location>
</feature>
<dbReference type="InterPro" id="IPR038729">
    <property type="entry name" value="Rad50/SbcC_AAA"/>
</dbReference>
<organism evidence="3">
    <name type="scientific">gut metagenome</name>
    <dbReference type="NCBI Taxonomy" id="749906"/>
    <lineage>
        <taxon>unclassified sequences</taxon>
        <taxon>metagenomes</taxon>
        <taxon>organismal metagenomes</taxon>
    </lineage>
</organism>
<feature type="domain" description="Rad50/SbcC-type AAA" evidence="2">
    <location>
        <begin position="6"/>
        <end position="275"/>
    </location>
</feature>
<dbReference type="EMBL" id="AMCI01001714">
    <property type="protein sequence ID" value="EJX04717.1"/>
    <property type="molecule type" value="Genomic_DNA"/>
</dbReference>